<reference evidence="1" key="1">
    <citation type="submission" date="2014-11" db="EMBL/GenBank/DDBJ databases">
        <authorList>
            <person name="Amaro Gonzalez C."/>
        </authorList>
    </citation>
    <scope>NUCLEOTIDE SEQUENCE</scope>
</reference>
<evidence type="ECO:0000313" key="1">
    <source>
        <dbReference type="EMBL" id="JAH59189.1"/>
    </source>
</evidence>
<dbReference type="EMBL" id="GBXM01049388">
    <property type="protein sequence ID" value="JAH59189.1"/>
    <property type="molecule type" value="Transcribed_RNA"/>
</dbReference>
<name>A0A0E9TZU0_ANGAN</name>
<sequence>MLLSTRDMKYAKPWGKTAGETVLPFSDNVVVNPTHRDRA</sequence>
<reference evidence="1" key="2">
    <citation type="journal article" date="2015" name="Fish Shellfish Immunol.">
        <title>Early steps in the European eel (Anguilla anguilla)-Vibrio vulnificus interaction in the gills: Role of the RtxA13 toxin.</title>
        <authorList>
            <person name="Callol A."/>
            <person name="Pajuelo D."/>
            <person name="Ebbesson L."/>
            <person name="Teles M."/>
            <person name="MacKenzie S."/>
            <person name="Amaro C."/>
        </authorList>
    </citation>
    <scope>NUCLEOTIDE SEQUENCE</scope>
</reference>
<accession>A0A0E9TZU0</accession>
<dbReference type="AlphaFoldDB" id="A0A0E9TZU0"/>
<proteinExistence type="predicted"/>
<organism evidence="1">
    <name type="scientific">Anguilla anguilla</name>
    <name type="common">European freshwater eel</name>
    <name type="synonym">Muraena anguilla</name>
    <dbReference type="NCBI Taxonomy" id="7936"/>
    <lineage>
        <taxon>Eukaryota</taxon>
        <taxon>Metazoa</taxon>
        <taxon>Chordata</taxon>
        <taxon>Craniata</taxon>
        <taxon>Vertebrata</taxon>
        <taxon>Euteleostomi</taxon>
        <taxon>Actinopterygii</taxon>
        <taxon>Neopterygii</taxon>
        <taxon>Teleostei</taxon>
        <taxon>Anguilliformes</taxon>
        <taxon>Anguillidae</taxon>
        <taxon>Anguilla</taxon>
    </lineage>
</organism>
<protein>
    <submittedName>
        <fullName evidence="1">Uncharacterized protein</fullName>
    </submittedName>
</protein>